<proteinExistence type="predicted"/>
<evidence type="ECO:0000313" key="2">
    <source>
        <dbReference type="EMBL" id="OGD67138.1"/>
    </source>
</evidence>
<dbReference type="Proteomes" id="UP000179003">
    <property type="component" value="Unassembled WGS sequence"/>
</dbReference>
<dbReference type="NCBIfam" id="TIGR02532">
    <property type="entry name" value="IV_pilin_GFxxxE"/>
    <property type="match status" value="1"/>
</dbReference>
<keyword evidence="1" id="KW-0812">Transmembrane</keyword>
<dbReference type="AlphaFoldDB" id="A0A1F5EIA5"/>
<organism evidence="2 3">
    <name type="scientific">Candidatus Campbellbacteria bacterium RIFOXYC2_FULL_35_25</name>
    <dbReference type="NCBI Taxonomy" id="1797582"/>
    <lineage>
        <taxon>Bacteria</taxon>
        <taxon>Candidatus Campbelliibacteriota</taxon>
    </lineage>
</organism>
<evidence type="ECO:0000313" key="3">
    <source>
        <dbReference type="Proteomes" id="UP000179003"/>
    </source>
</evidence>
<keyword evidence="1" id="KW-1133">Transmembrane helix</keyword>
<accession>A0A1F5EIA5</accession>
<dbReference type="EMBL" id="MFAE01000008">
    <property type="protein sequence ID" value="OGD67138.1"/>
    <property type="molecule type" value="Genomic_DNA"/>
</dbReference>
<gene>
    <name evidence="2" type="ORF">A2442_01945</name>
</gene>
<dbReference type="Pfam" id="PF07963">
    <property type="entry name" value="N_methyl"/>
    <property type="match status" value="1"/>
</dbReference>
<sequence length="169" mass="19145">MSYKKGFSLIEVLVYIAVMVIVLLIVVNTALLMTKAYQEMRLSVNMNNSAVSILERMSREARWSSSVNTTDSILNNNSGLLVLNRIDESEVTTEIRFYIENGSLVIKEGLSDAVALNAPGKVFVDKFFVTRIDSGISEMVKIEIELRGMLKDRIKMETFYDSIILRESY</sequence>
<comment type="caution">
    <text evidence="2">The sequence shown here is derived from an EMBL/GenBank/DDBJ whole genome shotgun (WGS) entry which is preliminary data.</text>
</comment>
<protein>
    <recommendedName>
        <fullName evidence="4">Prepilin-type N-terminal cleavage/methylation domain-containing protein</fullName>
    </recommendedName>
</protein>
<reference evidence="2 3" key="1">
    <citation type="journal article" date="2016" name="Nat. Commun.">
        <title>Thousands of microbial genomes shed light on interconnected biogeochemical processes in an aquifer system.</title>
        <authorList>
            <person name="Anantharaman K."/>
            <person name="Brown C.T."/>
            <person name="Hug L.A."/>
            <person name="Sharon I."/>
            <person name="Castelle C.J."/>
            <person name="Probst A.J."/>
            <person name="Thomas B.C."/>
            <person name="Singh A."/>
            <person name="Wilkins M.J."/>
            <person name="Karaoz U."/>
            <person name="Brodie E.L."/>
            <person name="Williams K.H."/>
            <person name="Hubbard S.S."/>
            <person name="Banfield J.F."/>
        </authorList>
    </citation>
    <scope>NUCLEOTIDE SEQUENCE [LARGE SCALE GENOMIC DNA]</scope>
</reference>
<feature type="transmembrane region" description="Helical" evidence="1">
    <location>
        <begin position="12"/>
        <end position="33"/>
    </location>
</feature>
<dbReference type="STRING" id="1797582.A2442_01945"/>
<dbReference type="InterPro" id="IPR012902">
    <property type="entry name" value="N_methyl_site"/>
</dbReference>
<evidence type="ECO:0000256" key="1">
    <source>
        <dbReference type="SAM" id="Phobius"/>
    </source>
</evidence>
<keyword evidence="1" id="KW-0472">Membrane</keyword>
<evidence type="ECO:0008006" key="4">
    <source>
        <dbReference type="Google" id="ProtNLM"/>
    </source>
</evidence>
<name>A0A1F5EIA5_9BACT</name>